<dbReference type="EMBL" id="MU865480">
    <property type="protein sequence ID" value="KAK4222289.1"/>
    <property type="molecule type" value="Genomic_DNA"/>
</dbReference>
<organism evidence="1 2">
    <name type="scientific">Podospora fimiseda</name>
    <dbReference type="NCBI Taxonomy" id="252190"/>
    <lineage>
        <taxon>Eukaryota</taxon>
        <taxon>Fungi</taxon>
        <taxon>Dikarya</taxon>
        <taxon>Ascomycota</taxon>
        <taxon>Pezizomycotina</taxon>
        <taxon>Sordariomycetes</taxon>
        <taxon>Sordariomycetidae</taxon>
        <taxon>Sordariales</taxon>
        <taxon>Podosporaceae</taxon>
        <taxon>Podospora</taxon>
    </lineage>
</organism>
<sequence>MDGYCVHVYTRGPGGGPLDLREPGFTSCVTLAGYAVFEVTLWNTLKELVADWNETLGAMNDYLNKISRAKFMYNNFQLDRSEFYFSLLQLLRQFNDTIEGTMQDFSLLSDTARYTLSGVAENVKRHWSISIEPDLVAIESNSCKLEKELTDRASEFSERIPRKTREVESLRDGVSRIYSKPTVVLDVNDHALQRPVRS</sequence>
<dbReference type="AlphaFoldDB" id="A0AAN6YN23"/>
<name>A0AAN6YN23_9PEZI</name>
<evidence type="ECO:0000313" key="2">
    <source>
        <dbReference type="Proteomes" id="UP001301958"/>
    </source>
</evidence>
<reference evidence="1" key="1">
    <citation type="journal article" date="2023" name="Mol. Phylogenet. Evol.">
        <title>Genome-scale phylogeny and comparative genomics of the fungal order Sordariales.</title>
        <authorList>
            <person name="Hensen N."/>
            <person name="Bonometti L."/>
            <person name="Westerberg I."/>
            <person name="Brannstrom I.O."/>
            <person name="Guillou S."/>
            <person name="Cros-Aarteil S."/>
            <person name="Calhoun S."/>
            <person name="Haridas S."/>
            <person name="Kuo A."/>
            <person name="Mondo S."/>
            <person name="Pangilinan J."/>
            <person name="Riley R."/>
            <person name="LaButti K."/>
            <person name="Andreopoulos B."/>
            <person name="Lipzen A."/>
            <person name="Chen C."/>
            <person name="Yan M."/>
            <person name="Daum C."/>
            <person name="Ng V."/>
            <person name="Clum A."/>
            <person name="Steindorff A."/>
            <person name="Ohm R.A."/>
            <person name="Martin F."/>
            <person name="Silar P."/>
            <person name="Natvig D.O."/>
            <person name="Lalanne C."/>
            <person name="Gautier V."/>
            <person name="Ament-Velasquez S.L."/>
            <person name="Kruys A."/>
            <person name="Hutchinson M.I."/>
            <person name="Powell A.J."/>
            <person name="Barry K."/>
            <person name="Miller A.N."/>
            <person name="Grigoriev I.V."/>
            <person name="Debuchy R."/>
            <person name="Gladieux P."/>
            <person name="Hiltunen Thoren M."/>
            <person name="Johannesson H."/>
        </authorList>
    </citation>
    <scope>NUCLEOTIDE SEQUENCE</scope>
    <source>
        <strain evidence="1">CBS 990.96</strain>
    </source>
</reference>
<proteinExistence type="predicted"/>
<gene>
    <name evidence="1" type="ORF">QBC38DRAFT_460555</name>
</gene>
<protein>
    <submittedName>
        <fullName evidence="1">Uncharacterized protein</fullName>
    </submittedName>
</protein>
<reference evidence="1" key="2">
    <citation type="submission" date="2023-05" db="EMBL/GenBank/DDBJ databases">
        <authorList>
            <consortium name="Lawrence Berkeley National Laboratory"/>
            <person name="Steindorff A."/>
            <person name="Hensen N."/>
            <person name="Bonometti L."/>
            <person name="Westerberg I."/>
            <person name="Brannstrom I.O."/>
            <person name="Guillou S."/>
            <person name="Cros-Aarteil S."/>
            <person name="Calhoun S."/>
            <person name="Haridas S."/>
            <person name="Kuo A."/>
            <person name="Mondo S."/>
            <person name="Pangilinan J."/>
            <person name="Riley R."/>
            <person name="Labutti K."/>
            <person name="Andreopoulos B."/>
            <person name="Lipzen A."/>
            <person name="Chen C."/>
            <person name="Yanf M."/>
            <person name="Daum C."/>
            <person name="Ng V."/>
            <person name="Clum A."/>
            <person name="Ohm R."/>
            <person name="Martin F."/>
            <person name="Silar P."/>
            <person name="Natvig D."/>
            <person name="Lalanne C."/>
            <person name="Gautier V."/>
            <person name="Ament-Velasquez S.L."/>
            <person name="Kruys A."/>
            <person name="Hutchinson M.I."/>
            <person name="Powell A.J."/>
            <person name="Barry K."/>
            <person name="Miller A.N."/>
            <person name="Grigoriev I.V."/>
            <person name="Debuchy R."/>
            <person name="Gladieux P."/>
            <person name="Thoren M.H."/>
            <person name="Johannesson H."/>
        </authorList>
    </citation>
    <scope>NUCLEOTIDE SEQUENCE</scope>
    <source>
        <strain evidence="1">CBS 990.96</strain>
    </source>
</reference>
<evidence type="ECO:0000313" key="1">
    <source>
        <dbReference type="EMBL" id="KAK4222289.1"/>
    </source>
</evidence>
<comment type="caution">
    <text evidence="1">The sequence shown here is derived from an EMBL/GenBank/DDBJ whole genome shotgun (WGS) entry which is preliminary data.</text>
</comment>
<keyword evidence="2" id="KW-1185">Reference proteome</keyword>
<dbReference type="Proteomes" id="UP001301958">
    <property type="component" value="Unassembled WGS sequence"/>
</dbReference>
<accession>A0AAN6YN23</accession>